<keyword evidence="3 6" id="KW-0808">Transferase</keyword>
<dbReference type="OrthoDB" id="8746524at2"/>
<evidence type="ECO:0000256" key="1">
    <source>
        <dbReference type="ARBA" id="ARBA00006149"/>
    </source>
</evidence>
<dbReference type="InterPro" id="IPR002052">
    <property type="entry name" value="DNA_methylase_N6_adenine_CS"/>
</dbReference>
<accession>A0A229R5H1</accession>
<dbReference type="GO" id="GO:0003676">
    <property type="term" value="F:nucleic acid binding"/>
    <property type="evidence" value="ECO:0007669"/>
    <property type="project" value="InterPro"/>
</dbReference>
<sequence length="229" mass="23659">MTAITNPAIPLAPARPRLLRPPGVYRPQDDTWMLANALRDSGMPRGARVLDLCTGTGALAVTAARHGAASVIAADISRLALATVWANARLRGLPIRPLRGSAAAATRTGPFDVVLANPPYVPCPVPASGAARAWDAGPDGRVVLDEICALAASLVAPGGYLLMVHSAVAGPEKSLAQLREAGTTPAVVAARSLPFGPVMRARAGFLEAVGLITAGQRHEELVVIRADRP</sequence>
<dbReference type="InterPro" id="IPR052190">
    <property type="entry name" value="Euk-Arch_PrmC-MTase"/>
</dbReference>
<feature type="domain" description="Methyltransferase small" evidence="5">
    <location>
        <begin position="31"/>
        <end position="176"/>
    </location>
</feature>
<keyword evidence="2 6" id="KW-0489">Methyltransferase</keyword>
<dbReference type="SUPFAM" id="SSF53335">
    <property type="entry name" value="S-adenosyl-L-methionine-dependent methyltransferases"/>
    <property type="match status" value="1"/>
</dbReference>
<dbReference type="RefSeq" id="WP_093939473.1">
    <property type="nucleotide sequence ID" value="NZ_NMQT01000333.1"/>
</dbReference>
<dbReference type="InterPro" id="IPR007848">
    <property type="entry name" value="Small_mtfrase_dom"/>
</dbReference>
<comment type="caution">
    <text evidence="6">The sequence shown here is derived from an EMBL/GenBank/DDBJ whole genome shotgun (WGS) entry which is preliminary data.</text>
</comment>
<dbReference type="PROSITE" id="PS00092">
    <property type="entry name" value="N6_MTASE"/>
    <property type="match status" value="1"/>
</dbReference>
<reference evidence="6 7" key="1">
    <citation type="submission" date="2017-07" db="EMBL/GenBank/DDBJ databases">
        <title>Amycolatopsis thailandensis Genome sequencing and assembly.</title>
        <authorList>
            <person name="Kaur N."/>
            <person name="Mayilraj S."/>
        </authorList>
    </citation>
    <scope>NUCLEOTIDE SEQUENCE [LARGE SCALE GENOMIC DNA]</scope>
    <source>
        <strain evidence="6 7">JCM 16380</strain>
    </source>
</reference>
<keyword evidence="7" id="KW-1185">Reference proteome</keyword>
<dbReference type="GO" id="GO:0035657">
    <property type="term" value="C:eRF1 methyltransferase complex"/>
    <property type="evidence" value="ECO:0007669"/>
    <property type="project" value="TreeGrafter"/>
</dbReference>
<evidence type="ECO:0000313" key="6">
    <source>
        <dbReference type="EMBL" id="OXM41749.1"/>
    </source>
</evidence>
<evidence type="ECO:0000256" key="4">
    <source>
        <dbReference type="ARBA" id="ARBA00022691"/>
    </source>
</evidence>
<gene>
    <name evidence="6" type="ORF">CFP71_42705</name>
</gene>
<dbReference type="GO" id="GO:0032259">
    <property type="term" value="P:methylation"/>
    <property type="evidence" value="ECO:0007669"/>
    <property type="project" value="UniProtKB-KW"/>
</dbReference>
<dbReference type="EMBL" id="NMQT01000333">
    <property type="protein sequence ID" value="OXM41749.1"/>
    <property type="molecule type" value="Genomic_DNA"/>
</dbReference>
<comment type="similarity">
    <text evidence="1">Belongs to the eukaryotic/archaeal PrmC-related family.</text>
</comment>
<dbReference type="AlphaFoldDB" id="A0A229R5H1"/>
<dbReference type="PANTHER" id="PTHR45875">
    <property type="entry name" value="METHYLTRANSFERASE N6AMT1"/>
    <property type="match status" value="1"/>
</dbReference>
<organism evidence="6 7">
    <name type="scientific">Amycolatopsis thailandensis</name>
    <dbReference type="NCBI Taxonomy" id="589330"/>
    <lineage>
        <taxon>Bacteria</taxon>
        <taxon>Bacillati</taxon>
        <taxon>Actinomycetota</taxon>
        <taxon>Actinomycetes</taxon>
        <taxon>Pseudonocardiales</taxon>
        <taxon>Pseudonocardiaceae</taxon>
        <taxon>Amycolatopsis</taxon>
    </lineage>
</organism>
<dbReference type="Pfam" id="PF05175">
    <property type="entry name" value="MTS"/>
    <property type="match status" value="1"/>
</dbReference>
<evidence type="ECO:0000259" key="5">
    <source>
        <dbReference type="Pfam" id="PF05175"/>
    </source>
</evidence>
<dbReference type="GO" id="GO:0008276">
    <property type="term" value="F:protein methyltransferase activity"/>
    <property type="evidence" value="ECO:0007669"/>
    <property type="project" value="TreeGrafter"/>
</dbReference>
<dbReference type="PANTHER" id="PTHR45875:SF1">
    <property type="entry name" value="METHYLTRANSFERASE N6AMT1"/>
    <property type="match status" value="1"/>
</dbReference>
<keyword evidence="4" id="KW-0949">S-adenosyl-L-methionine</keyword>
<protein>
    <submittedName>
        <fullName evidence="6">Methyltransferase</fullName>
    </submittedName>
</protein>
<dbReference type="GO" id="GO:0008170">
    <property type="term" value="F:N-methyltransferase activity"/>
    <property type="evidence" value="ECO:0007669"/>
    <property type="project" value="UniProtKB-ARBA"/>
</dbReference>
<proteinExistence type="inferred from homology"/>
<evidence type="ECO:0000256" key="3">
    <source>
        <dbReference type="ARBA" id="ARBA00022679"/>
    </source>
</evidence>
<dbReference type="InterPro" id="IPR029063">
    <property type="entry name" value="SAM-dependent_MTases_sf"/>
</dbReference>
<name>A0A229R5H1_9PSEU</name>
<evidence type="ECO:0000256" key="2">
    <source>
        <dbReference type="ARBA" id="ARBA00022603"/>
    </source>
</evidence>
<evidence type="ECO:0000313" key="7">
    <source>
        <dbReference type="Proteomes" id="UP000215223"/>
    </source>
</evidence>
<dbReference type="Proteomes" id="UP000215223">
    <property type="component" value="Unassembled WGS sequence"/>
</dbReference>
<dbReference type="GO" id="GO:0008757">
    <property type="term" value="F:S-adenosylmethionine-dependent methyltransferase activity"/>
    <property type="evidence" value="ECO:0007669"/>
    <property type="project" value="TreeGrafter"/>
</dbReference>
<dbReference type="Gene3D" id="3.40.50.150">
    <property type="entry name" value="Vaccinia Virus protein VP39"/>
    <property type="match status" value="1"/>
</dbReference>
<dbReference type="CDD" id="cd02440">
    <property type="entry name" value="AdoMet_MTases"/>
    <property type="match status" value="1"/>
</dbReference>